<dbReference type="SUPFAM" id="SSF51905">
    <property type="entry name" value="FAD/NAD(P)-binding domain"/>
    <property type="match status" value="1"/>
</dbReference>
<reference evidence="3 4" key="1">
    <citation type="submission" date="2020-07" db="EMBL/GenBank/DDBJ databases">
        <title>Luteimonas sp. SJ-92.</title>
        <authorList>
            <person name="Huang X.-X."/>
            <person name="Xu L."/>
            <person name="Sun J.-Q."/>
        </authorList>
    </citation>
    <scope>NUCLEOTIDE SEQUENCE [LARGE SCALE GENOMIC DNA]</scope>
    <source>
        <strain evidence="3 4">SJ-92</strain>
    </source>
</reference>
<dbReference type="InterPro" id="IPR036188">
    <property type="entry name" value="FAD/NAD-bd_sf"/>
</dbReference>
<proteinExistence type="predicted"/>
<keyword evidence="1" id="KW-0560">Oxidoreductase</keyword>
<dbReference type="AlphaFoldDB" id="A0A853J8S2"/>
<dbReference type="EMBL" id="JACCKA010000012">
    <property type="protein sequence ID" value="NZA25098.1"/>
    <property type="molecule type" value="Genomic_DNA"/>
</dbReference>
<dbReference type="GO" id="GO:0005737">
    <property type="term" value="C:cytoplasm"/>
    <property type="evidence" value="ECO:0007669"/>
    <property type="project" value="TreeGrafter"/>
</dbReference>
<dbReference type="Pfam" id="PF01266">
    <property type="entry name" value="DAO"/>
    <property type="match status" value="1"/>
</dbReference>
<evidence type="ECO:0000313" key="4">
    <source>
        <dbReference type="Proteomes" id="UP000578091"/>
    </source>
</evidence>
<dbReference type="SUPFAM" id="SSF54373">
    <property type="entry name" value="FAD-linked reductases, C-terminal domain"/>
    <property type="match status" value="1"/>
</dbReference>
<gene>
    <name evidence="3" type="ORF">H0E84_01750</name>
</gene>
<dbReference type="Gene3D" id="3.30.9.10">
    <property type="entry name" value="D-Amino Acid Oxidase, subunit A, domain 2"/>
    <property type="match status" value="1"/>
</dbReference>
<organism evidence="3 4">
    <name type="scientific">Luteimonas salinisoli</name>
    <dbReference type="NCBI Taxonomy" id="2752307"/>
    <lineage>
        <taxon>Bacteria</taxon>
        <taxon>Pseudomonadati</taxon>
        <taxon>Pseudomonadota</taxon>
        <taxon>Gammaproteobacteria</taxon>
        <taxon>Lysobacterales</taxon>
        <taxon>Lysobacteraceae</taxon>
        <taxon>Luteimonas</taxon>
    </lineage>
</organism>
<evidence type="ECO:0000256" key="1">
    <source>
        <dbReference type="ARBA" id="ARBA00023002"/>
    </source>
</evidence>
<name>A0A853J8S2_9GAMM</name>
<accession>A0A853J8S2</accession>
<feature type="domain" description="FAD dependent oxidoreductase" evidence="2">
    <location>
        <begin position="5"/>
        <end position="346"/>
    </location>
</feature>
<dbReference type="Gene3D" id="3.50.50.60">
    <property type="entry name" value="FAD/NAD(P)-binding domain"/>
    <property type="match status" value="1"/>
</dbReference>
<keyword evidence="4" id="KW-1185">Reference proteome</keyword>
<evidence type="ECO:0000313" key="3">
    <source>
        <dbReference type="EMBL" id="NZA25098.1"/>
    </source>
</evidence>
<dbReference type="PANTHER" id="PTHR13847">
    <property type="entry name" value="SARCOSINE DEHYDROGENASE-RELATED"/>
    <property type="match status" value="1"/>
</dbReference>
<dbReference type="RefSeq" id="WP_180676901.1">
    <property type="nucleotide sequence ID" value="NZ_JACCKA010000012.1"/>
</dbReference>
<dbReference type="InterPro" id="IPR006076">
    <property type="entry name" value="FAD-dep_OxRdtase"/>
</dbReference>
<dbReference type="PANTHER" id="PTHR13847:SF287">
    <property type="entry name" value="FAD-DEPENDENT OXIDOREDUCTASE DOMAIN-CONTAINING PROTEIN 1"/>
    <property type="match status" value="1"/>
</dbReference>
<dbReference type="GO" id="GO:0016491">
    <property type="term" value="F:oxidoreductase activity"/>
    <property type="evidence" value="ECO:0007669"/>
    <property type="project" value="UniProtKB-KW"/>
</dbReference>
<evidence type="ECO:0000259" key="2">
    <source>
        <dbReference type="Pfam" id="PF01266"/>
    </source>
</evidence>
<protein>
    <submittedName>
        <fullName evidence="3">FAD-dependent oxidoreductase</fullName>
    </submittedName>
</protein>
<comment type="caution">
    <text evidence="3">The sequence shown here is derived from an EMBL/GenBank/DDBJ whole genome shotgun (WGS) entry which is preliminary data.</text>
</comment>
<sequence>MSGFDLIVVGAGIVGASCADLAAGHGLRVAIVEAGTVGGGATAASMGHLVALDEDPAELALSRYSLRLWDAFETLPEAEFDRCGTLWVAATESELCAIPAKIARLAAAGIVAEPLDAWDLYALEPQLAPGLAGGVLVEREAVVYPPRIARWLVERSTGAGAALFHGRRAVRLVAGGVQLDDGTVLRGPVLVATGCDVSTLLPELPSEVRRGHLVVTDRHPGLVRHQILEFGYAESAHGSAACSVAFNVQPRPTGQLLIGSSRERGRREREVDPAVLARMLRRAFAYLPALRGLQAIRAWTGLRPCTPDGRPCIGAVPGRSQVWVATGHEGLGVTTATGSAHLLLDLLLGRTPAIDPGPYDPARMLA</sequence>
<dbReference type="Proteomes" id="UP000578091">
    <property type="component" value="Unassembled WGS sequence"/>
</dbReference>